<evidence type="ECO:0000313" key="2">
    <source>
        <dbReference type="Proteomes" id="UP000549457"/>
    </source>
</evidence>
<dbReference type="Proteomes" id="UP000549457">
    <property type="component" value="Unassembled WGS sequence"/>
</dbReference>
<organism evidence="1 2">
    <name type="scientific">Amaricoccus macauensis</name>
    <dbReference type="NCBI Taxonomy" id="57001"/>
    <lineage>
        <taxon>Bacteria</taxon>
        <taxon>Pseudomonadati</taxon>
        <taxon>Pseudomonadota</taxon>
        <taxon>Alphaproteobacteria</taxon>
        <taxon>Rhodobacterales</taxon>
        <taxon>Paracoccaceae</taxon>
        <taxon>Amaricoccus</taxon>
    </lineage>
</organism>
<comment type="caution">
    <text evidence="1">The sequence shown here is derived from an EMBL/GenBank/DDBJ whole genome shotgun (WGS) entry which is preliminary data.</text>
</comment>
<keyword evidence="2" id="KW-1185">Reference proteome</keyword>
<evidence type="ECO:0000313" key="1">
    <source>
        <dbReference type="EMBL" id="MBB5224553.1"/>
    </source>
</evidence>
<accession>A0A840SZC9</accession>
<name>A0A840SZC9_9RHOB</name>
<dbReference type="EMBL" id="JACHFM010000010">
    <property type="protein sequence ID" value="MBB5224553.1"/>
    <property type="molecule type" value="Genomic_DNA"/>
</dbReference>
<dbReference type="RefSeq" id="WP_184155443.1">
    <property type="nucleotide sequence ID" value="NZ_JACHFM010000010.1"/>
</dbReference>
<proteinExistence type="predicted"/>
<dbReference type="AlphaFoldDB" id="A0A840SZC9"/>
<gene>
    <name evidence="1" type="ORF">HNP73_004524</name>
</gene>
<sequence length="403" mass="45103">MKQPSPNVHADKLHVMPSGRAVIGVSHSWAKEVDRALNSILDASPDLRHVAIQVPKAEGDVRRLFHSADGLTWRQVHLREFGARRFDIAAIVRGAKELDGDPAFYGSLTEANLRLRQIAGDMVAPRDLLGRVLATAPGSLAGWVDARLRPILDHAGVLYVEGATNEKARNGRRLALVTIERLIRHLRCALQPDDVFLPPQDDQFGSMLENAFKTFVIRRHVPFITNAHDMFVIFGKVTAGRRKELAKGVWADAARMPRDARFDTVYGALLRQAEGHPIYGDDDYRRLEALLAADLEAGYRVVRLDGHLFIRSDNRWRPARLAPVSGEASWERGVIVSRNFGRVIVPPFIRDGEIVPGYTRNGPGEGLSEPRSEPVTMRCLDRPLHDANLHWIHAYHAWETARG</sequence>
<reference evidence="1 2" key="1">
    <citation type="submission" date="2020-08" db="EMBL/GenBank/DDBJ databases">
        <title>Genomic Encyclopedia of Type Strains, Phase IV (KMG-IV): sequencing the most valuable type-strain genomes for metagenomic binning, comparative biology and taxonomic classification.</title>
        <authorList>
            <person name="Goeker M."/>
        </authorList>
    </citation>
    <scope>NUCLEOTIDE SEQUENCE [LARGE SCALE GENOMIC DNA]</scope>
    <source>
        <strain evidence="1 2">DSM 101730</strain>
    </source>
</reference>
<protein>
    <submittedName>
        <fullName evidence="1">Uncharacterized protein</fullName>
    </submittedName>
</protein>